<evidence type="ECO:0000313" key="6">
    <source>
        <dbReference type="EMBL" id="SNX94715.1"/>
    </source>
</evidence>
<evidence type="ECO:0000256" key="3">
    <source>
        <dbReference type="ARBA" id="ARBA00023163"/>
    </source>
</evidence>
<dbReference type="PROSITE" id="PS50977">
    <property type="entry name" value="HTH_TETR_2"/>
    <property type="match status" value="1"/>
</dbReference>
<proteinExistence type="predicted"/>
<dbReference type="Pfam" id="PF21597">
    <property type="entry name" value="TetR_C_43"/>
    <property type="match status" value="1"/>
</dbReference>
<dbReference type="Proteomes" id="UP000219514">
    <property type="component" value="Unassembled WGS sequence"/>
</dbReference>
<reference evidence="6 7" key="1">
    <citation type="submission" date="2017-09" db="EMBL/GenBank/DDBJ databases">
        <authorList>
            <person name="Ehlers B."/>
            <person name="Leendertz F.H."/>
        </authorList>
    </citation>
    <scope>NUCLEOTIDE SEQUENCE [LARGE SCALE GENOMIC DNA]</scope>
    <source>
        <strain evidence="6 7">DSM 46844</strain>
    </source>
</reference>
<evidence type="ECO:0000256" key="2">
    <source>
        <dbReference type="ARBA" id="ARBA00023125"/>
    </source>
</evidence>
<dbReference type="InterPro" id="IPR001647">
    <property type="entry name" value="HTH_TetR"/>
</dbReference>
<protein>
    <submittedName>
        <fullName evidence="6">Transcriptional regulator, TetR family</fullName>
    </submittedName>
</protein>
<evidence type="ECO:0000259" key="5">
    <source>
        <dbReference type="PROSITE" id="PS50977"/>
    </source>
</evidence>
<feature type="DNA-binding region" description="H-T-H motif" evidence="4">
    <location>
        <begin position="35"/>
        <end position="54"/>
    </location>
</feature>
<dbReference type="InterPro" id="IPR036271">
    <property type="entry name" value="Tet_transcr_reg_TetR-rel_C_sf"/>
</dbReference>
<dbReference type="Pfam" id="PF00440">
    <property type="entry name" value="TetR_N"/>
    <property type="match status" value="1"/>
</dbReference>
<dbReference type="OrthoDB" id="9795011at2"/>
<feature type="domain" description="HTH tetR-type" evidence="5">
    <location>
        <begin position="13"/>
        <end position="72"/>
    </location>
</feature>
<dbReference type="PANTHER" id="PTHR30055:SF234">
    <property type="entry name" value="HTH-TYPE TRANSCRIPTIONAL REGULATOR BETI"/>
    <property type="match status" value="1"/>
</dbReference>
<dbReference type="GO" id="GO:0003700">
    <property type="term" value="F:DNA-binding transcription factor activity"/>
    <property type="evidence" value="ECO:0007669"/>
    <property type="project" value="TreeGrafter"/>
</dbReference>
<dbReference type="InterPro" id="IPR049445">
    <property type="entry name" value="TetR_SbtR-like_C"/>
</dbReference>
<dbReference type="InterPro" id="IPR050109">
    <property type="entry name" value="HTH-type_TetR-like_transc_reg"/>
</dbReference>
<dbReference type="GO" id="GO:0000976">
    <property type="term" value="F:transcription cis-regulatory region binding"/>
    <property type="evidence" value="ECO:0007669"/>
    <property type="project" value="TreeGrafter"/>
</dbReference>
<keyword evidence="7" id="KW-1185">Reference proteome</keyword>
<gene>
    <name evidence="6" type="ORF">SAMN06893097_101512</name>
</gene>
<dbReference type="InterPro" id="IPR009057">
    <property type="entry name" value="Homeodomain-like_sf"/>
</dbReference>
<evidence type="ECO:0000256" key="4">
    <source>
        <dbReference type="PROSITE-ProRule" id="PRU00335"/>
    </source>
</evidence>
<dbReference type="PANTHER" id="PTHR30055">
    <property type="entry name" value="HTH-TYPE TRANSCRIPTIONAL REGULATOR RUTR"/>
    <property type="match status" value="1"/>
</dbReference>
<keyword evidence="1" id="KW-0805">Transcription regulation</keyword>
<keyword evidence="2 4" id="KW-0238">DNA-binding</keyword>
<dbReference type="SUPFAM" id="SSF46689">
    <property type="entry name" value="Homeodomain-like"/>
    <property type="match status" value="1"/>
</dbReference>
<dbReference type="EMBL" id="OBDO01000001">
    <property type="protein sequence ID" value="SNX94715.1"/>
    <property type="molecule type" value="Genomic_DNA"/>
</dbReference>
<organism evidence="6 7">
    <name type="scientific">Geodermatophilus sabuli</name>
    <dbReference type="NCBI Taxonomy" id="1564158"/>
    <lineage>
        <taxon>Bacteria</taxon>
        <taxon>Bacillati</taxon>
        <taxon>Actinomycetota</taxon>
        <taxon>Actinomycetes</taxon>
        <taxon>Geodermatophilales</taxon>
        <taxon>Geodermatophilaceae</taxon>
        <taxon>Geodermatophilus</taxon>
    </lineage>
</organism>
<keyword evidence="3" id="KW-0804">Transcription</keyword>
<evidence type="ECO:0000256" key="1">
    <source>
        <dbReference type="ARBA" id="ARBA00023015"/>
    </source>
</evidence>
<dbReference type="Gene3D" id="1.10.357.10">
    <property type="entry name" value="Tetracycline Repressor, domain 2"/>
    <property type="match status" value="1"/>
</dbReference>
<name>A0A285E6R7_9ACTN</name>
<sequence length="187" mass="20248">MPVHPRPLRADAQRNRDAIVAAAREVMGRRGLDAPLDEIAQAAGVGNATLYRRFPSRRELVQAVFADGMSRYASAGERALQVDDPWAAVCGYLTDICALQAEHRALADLVTSTEYVDDNRALAVASLQRLLDRARAAGVLRRDLTLEDVALMLTANAGVVRQAGDRAVEASRRFVALLLDGLHAAPH</sequence>
<accession>A0A285E6R7</accession>
<dbReference type="SUPFAM" id="SSF48498">
    <property type="entry name" value="Tetracyclin repressor-like, C-terminal domain"/>
    <property type="match status" value="1"/>
</dbReference>
<dbReference type="AlphaFoldDB" id="A0A285E6R7"/>
<dbReference type="RefSeq" id="WP_097204072.1">
    <property type="nucleotide sequence ID" value="NZ_JACHXB010000001.1"/>
</dbReference>
<evidence type="ECO:0000313" key="7">
    <source>
        <dbReference type="Proteomes" id="UP000219514"/>
    </source>
</evidence>
<dbReference type="PRINTS" id="PR00455">
    <property type="entry name" value="HTHTETR"/>
</dbReference>